<dbReference type="EMBL" id="PQIB02000014">
    <property type="protein sequence ID" value="RLM69406.1"/>
    <property type="molecule type" value="Genomic_DNA"/>
</dbReference>
<keyword evidence="2" id="KW-1185">Reference proteome</keyword>
<dbReference type="OrthoDB" id="1063785at2759"/>
<dbReference type="STRING" id="4540.A0A3L6Q2U9"/>
<evidence type="ECO:0000313" key="1">
    <source>
        <dbReference type="EMBL" id="RLM69406.1"/>
    </source>
</evidence>
<organism evidence="1 2">
    <name type="scientific">Panicum miliaceum</name>
    <name type="common">Proso millet</name>
    <name type="synonym">Broomcorn millet</name>
    <dbReference type="NCBI Taxonomy" id="4540"/>
    <lineage>
        <taxon>Eukaryota</taxon>
        <taxon>Viridiplantae</taxon>
        <taxon>Streptophyta</taxon>
        <taxon>Embryophyta</taxon>
        <taxon>Tracheophyta</taxon>
        <taxon>Spermatophyta</taxon>
        <taxon>Magnoliopsida</taxon>
        <taxon>Liliopsida</taxon>
        <taxon>Poales</taxon>
        <taxon>Poaceae</taxon>
        <taxon>PACMAD clade</taxon>
        <taxon>Panicoideae</taxon>
        <taxon>Panicodae</taxon>
        <taxon>Paniceae</taxon>
        <taxon>Panicinae</taxon>
        <taxon>Panicum</taxon>
        <taxon>Panicum sect. Panicum</taxon>
    </lineage>
</organism>
<comment type="caution">
    <text evidence="1">The sequence shown here is derived from an EMBL/GenBank/DDBJ whole genome shotgun (WGS) entry which is preliminary data.</text>
</comment>
<dbReference type="InterPro" id="IPR036186">
    <property type="entry name" value="Serpin_sf"/>
</dbReference>
<protein>
    <submittedName>
        <fullName evidence="1">Uncharacterized protein</fullName>
    </submittedName>
</protein>
<name>A0A3L6Q2U9_PANMI</name>
<dbReference type="Proteomes" id="UP000275267">
    <property type="component" value="Unassembled WGS sequence"/>
</dbReference>
<dbReference type="AlphaFoldDB" id="A0A3L6Q2U9"/>
<evidence type="ECO:0000313" key="2">
    <source>
        <dbReference type="Proteomes" id="UP000275267"/>
    </source>
</evidence>
<accession>A0A3L6Q2U9</accession>
<dbReference type="SUPFAM" id="SSF56574">
    <property type="entry name" value="Serpins"/>
    <property type="match status" value="1"/>
</dbReference>
<proteinExistence type="predicted"/>
<reference evidence="2" key="1">
    <citation type="journal article" date="2019" name="Nat. Commun.">
        <title>The genome of broomcorn millet.</title>
        <authorList>
            <person name="Zou C."/>
            <person name="Miki D."/>
            <person name="Li D."/>
            <person name="Tang Q."/>
            <person name="Xiao L."/>
            <person name="Rajput S."/>
            <person name="Deng P."/>
            <person name="Jia W."/>
            <person name="Huang R."/>
            <person name="Zhang M."/>
            <person name="Sun Y."/>
            <person name="Hu J."/>
            <person name="Fu X."/>
            <person name="Schnable P.S."/>
            <person name="Li F."/>
            <person name="Zhang H."/>
            <person name="Feng B."/>
            <person name="Zhu X."/>
            <person name="Liu R."/>
            <person name="Schnable J.C."/>
            <person name="Zhu J.-K."/>
            <person name="Zhang H."/>
        </authorList>
    </citation>
    <scope>NUCLEOTIDE SEQUENCE [LARGE SCALE GENOMIC DNA]</scope>
</reference>
<gene>
    <name evidence="1" type="ORF">C2845_PM17G12030</name>
</gene>
<sequence>MKKKPVSIELPKFEISFSWSDLKRDLRRLGLSLPFSREIVDLRSMCMGTTSPAVHDVLPAEYCFTAVTLVFRWIQSPGS</sequence>